<name>A0A239MY37_9NOCA</name>
<keyword evidence="4" id="KW-1185">Reference proteome</keyword>
<keyword evidence="1" id="KW-1133">Transmembrane helix</keyword>
<feature type="domain" description="Restriction endonuclease type IV Mrr" evidence="2">
    <location>
        <begin position="2"/>
        <end position="97"/>
    </location>
</feature>
<organism evidence="3 4">
    <name type="scientific">Rhodococcoides kyotonense</name>
    <dbReference type="NCBI Taxonomy" id="398843"/>
    <lineage>
        <taxon>Bacteria</taxon>
        <taxon>Bacillati</taxon>
        <taxon>Actinomycetota</taxon>
        <taxon>Actinomycetes</taxon>
        <taxon>Mycobacteriales</taxon>
        <taxon>Nocardiaceae</taxon>
        <taxon>Rhodococcoides</taxon>
    </lineage>
</organism>
<dbReference type="SUPFAM" id="SSF52980">
    <property type="entry name" value="Restriction endonuclease-like"/>
    <property type="match status" value="1"/>
</dbReference>
<dbReference type="GO" id="GO:0003677">
    <property type="term" value="F:DNA binding"/>
    <property type="evidence" value="ECO:0007669"/>
    <property type="project" value="InterPro"/>
</dbReference>
<dbReference type="GO" id="GO:0009307">
    <property type="term" value="P:DNA restriction-modification system"/>
    <property type="evidence" value="ECO:0007669"/>
    <property type="project" value="InterPro"/>
</dbReference>
<dbReference type="InterPro" id="IPR011856">
    <property type="entry name" value="tRNA_endonuc-like_dom_sf"/>
</dbReference>
<protein>
    <submittedName>
        <fullName evidence="3">Restriction endonuclease</fullName>
    </submittedName>
</protein>
<dbReference type="RefSeq" id="WP_089251877.1">
    <property type="nucleotide sequence ID" value="NZ_FZOW01000023.1"/>
</dbReference>
<dbReference type="Proteomes" id="UP000198327">
    <property type="component" value="Unassembled WGS sequence"/>
</dbReference>
<dbReference type="AlphaFoldDB" id="A0A239MY37"/>
<evidence type="ECO:0000313" key="4">
    <source>
        <dbReference type="Proteomes" id="UP000198327"/>
    </source>
</evidence>
<dbReference type="EMBL" id="FZOW01000023">
    <property type="protein sequence ID" value="SNT46779.1"/>
    <property type="molecule type" value="Genomic_DNA"/>
</dbReference>
<reference evidence="4" key="1">
    <citation type="submission" date="2017-06" db="EMBL/GenBank/DDBJ databases">
        <authorList>
            <person name="Varghese N."/>
            <person name="Submissions S."/>
        </authorList>
    </citation>
    <scope>NUCLEOTIDE SEQUENCE [LARGE SCALE GENOMIC DNA]</scope>
    <source>
        <strain evidence="4">JCM 23211</strain>
    </source>
</reference>
<evidence type="ECO:0000256" key="1">
    <source>
        <dbReference type="SAM" id="Phobius"/>
    </source>
</evidence>
<dbReference type="InterPro" id="IPR007560">
    <property type="entry name" value="Restrct_endonuc_IV_Mrr"/>
</dbReference>
<dbReference type="GO" id="GO:0004519">
    <property type="term" value="F:endonuclease activity"/>
    <property type="evidence" value="ECO:0007669"/>
    <property type="project" value="UniProtKB-KW"/>
</dbReference>
<gene>
    <name evidence="3" type="ORF">SAMN05421642_12359</name>
</gene>
<dbReference type="OrthoDB" id="3764233at2"/>
<dbReference type="Gene3D" id="3.40.1350.10">
    <property type="match status" value="1"/>
</dbReference>
<feature type="transmembrane region" description="Helical" evidence="1">
    <location>
        <begin position="147"/>
        <end position="166"/>
    </location>
</feature>
<dbReference type="Pfam" id="PF04471">
    <property type="entry name" value="Mrr_cat"/>
    <property type="match status" value="1"/>
</dbReference>
<dbReference type="InterPro" id="IPR011335">
    <property type="entry name" value="Restrct_endonuc-II-like"/>
</dbReference>
<evidence type="ECO:0000313" key="3">
    <source>
        <dbReference type="EMBL" id="SNT46779.1"/>
    </source>
</evidence>
<sequence length="174" mass="19047">MMTPEQAEIGMAHAMTQMGYKGARALPVGPDAGIDIKAHGGIAQVKRHRVPVGRPDLQRLYGARGNSHHMDMLFFSYSGYTAQALQYGNEVGIKLFRFDDKFNVYAVNAYARRSTGGGIVKASGGDAKYGRPVAFVATVCAIGVIHLIYPFGFISILLSIFFMWGINSEVRKKK</sequence>
<proteinExistence type="predicted"/>
<keyword evidence="1" id="KW-0812">Transmembrane</keyword>
<keyword evidence="3" id="KW-0540">Nuclease</keyword>
<evidence type="ECO:0000259" key="2">
    <source>
        <dbReference type="Pfam" id="PF04471"/>
    </source>
</evidence>
<accession>A0A239MY37</accession>
<keyword evidence="3" id="KW-0255">Endonuclease</keyword>
<keyword evidence="3" id="KW-0378">Hydrolase</keyword>
<keyword evidence="1" id="KW-0472">Membrane</keyword>